<sequence>MASLDIESWTPSDVAQWIKGLGPQFESCSESFVDEEITGKALLTINTEYLTELSVENVNDQNAILDAVHCLIEVESCLQEETVHGQVIVVNDQTKILINKLEKESQDASEGDITTSESSTKIAGQVYQLAKKLLSWLLRSPFSEMNACWPLKDSVCRVVRDMTDESLLKNREHLQENLTKLQNSFDNFLNEEPLHEVFKQPPILVNEEFTLEGEGLGIGITTSHHIHTVNSVTAESPAGKNGNIKNGDEIVNVNGQCVIAWPQKNVISVMKSKSDSVSLTLKKLPPVIGPLNKPLDKPGTPLSEMNVVMDRTKVAPERQARVEMKEAGIKEETSLEMQAIENENASEENPQVEGRIEGIQEEDEGKQGKEENEKIEVENVEKVSEKENVCEETKEDIEQETPAKEDETEAKPEPPKEETEKQEDIPKVVENGPENDEKVDEKKPEEAVENGEKKEENQDEVEKAPVVETVADETESKAPAEEPGKIEEEVSSAGNDEGKIEVNGDVKNEVKEHEKAGEENEKKDDKIVNGEAAVKTPEKSEDVEAKKTEENSESKPKAEENEANIEINVESPSPKKEPAKPSVASNGQNGTSPKKEPVSPSKKPGRPEFPKMKMGSVKNVTVGGASAKQVEVYGTSKVVLRDKKKTLGGAPNKRISCIELGEADCEGWLTKRSGGHGIVPTRWRRQWCVLKEEHLYYYKTSFDREAGGVIEITGYSMSAAPEIKKPFAFKCEKEREKKYYFHADNEVDREMWIKALNSTSRGERKQKETGAVQMSEAAERKSAASGLKPTQNNRPRTSSVLAGIRFNYYDDDDIEENRKITQEPSAAQRVNEGLLNGQKGDTKPSTEDQAIADQNVLKIAVGVEEDACQVVPVGGTEGDKGTEANDKGSPEEAKSESQEKVEEQPKDESTTNEDNIEHNEDNQASSEDKGGEVSTSEDTTGPKEVVNGDSKGEVSIQEVNGEAKTDNGDLSMESAGTNETPVDDENVKVNGQTETDEGVAKDSEDSTTKSTDDTTKSEDVTVKSEGVTAKPEDATAKSEDDTTKSEDVMVEFEGVTAKLDDATAKSEDDETKSEDVTVESEGVTAKPDDATAKSEDDDTIKSDDVTVKSESGTAKGDDPTAKSEDDTTKSEDVTVKSESGTAKPDDPTAKSEDDTTKSEDVTVKSESGTAKPEDPTAKSEDDMTKSEDGMLKSEDGMLKSEDGTVESEDATVKSEDSTTKSEGEAETSEEKPKDDFHEVAESIKEAEIGLDGTEKSAEALLRRLSVNSETEIMAKVIQLRVLKQTLKDKEQSMDVIDELLSSDVTPESIAEWRAKYETVTNSNSNDLNENSQL</sequence>
<evidence type="ECO:0000256" key="1">
    <source>
        <dbReference type="SAM" id="Coils"/>
    </source>
</evidence>
<dbReference type="PANTHER" id="PTHR12844">
    <property type="entry name" value="CONNECTOR ENCHANCER OF KINASE SUPPRESSOR OF RAS"/>
    <property type="match status" value="1"/>
</dbReference>
<feature type="compositionally biased region" description="Basic and acidic residues" evidence="2">
    <location>
        <begin position="1210"/>
        <end position="1237"/>
    </location>
</feature>
<feature type="coiled-coil region" evidence="1">
    <location>
        <begin position="164"/>
        <end position="191"/>
    </location>
</feature>
<feature type="compositionally biased region" description="Basic and acidic residues" evidence="2">
    <location>
        <begin position="1086"/>
        <end position="1107"/>
    </location>
</feature>
<feature type="compositionally biased region" description="Acidic residues" evidence="2">
    <location>
        <begin position="1067"/>
        <end position="1078"/>
    </location>
</feature>
<dbReference type="Pfam" id="PF00595">
    <property type="entry name" value="PDZ"/>
    <property type="match status" value="1"/>
</dbReference>
<protein>
    <submittedName>
        <fullName evidence="3">Microtubule-associated futsch-like isoform X1</fullName>
    </submittedName>
</protein>
<dbReference type="Gene3D" id="2.30.29.30">
    <property type="entry name" value="Pleckstrin-homology domain (PH domain)/Phosphotyrosine-binding domain (PTB)"/>
    <property type="match status" value="1"/>
</dbReference>
<evidence type="ECO:0000256" key="2">
    <source>
        <dbReference type="SAM" id="MobiDB-lite"/>
    </source>
</evidence>
<dbReference type="InterPro" id="IPR001849">
    <property type="entry name" value="PH_domain"/>
</dbReference>
<dbReference type="InterPro" id="IPR036034">
    <property type="entry name" value="PDZ_sf"/>
</dbReference>
<dbReference type="PROSITE" id="PS50105">
    <property type="entry name" value="SAM_DOMAIN"/>
    <property type="match status" value="1"/>
</dbReference>
<feature type="compositionally biased region" description="Basic and acidic residues" evidence="2">
    <location>
        <begin position="1143"/>
        <end position="1163"/>
    </location>
</feature>
<evidence type="ECO:0000313" key="4">
    <source>
        <dbReference type="Proteomes" id="UP001152795"/>
    </source>
</evidence>
<feature type="compositionally biased region" description="Basic and acidic residues" evidence="2">
    <location>
        <begin position="365"/>
        <end position="392"/>
    </location>
</feature>
<dbReference type="Gene3D" id="1.10.150.50">
    <property type="entry name" value="Transcription Factor, Ets-1"/>
    <property type="match status" value="1"/>
</dbReference>
<feature type="compositionally biased region" description="Basic and acidic residues" evidence="2">
    <location>
        <begin position="536"/>
        <end position="560"/>
    </location>
</feature>
<name>A0A7D9D8T3_PARCT</name>
<feature type="region of interest" description="Disordered" evidence="2">
    <location>
        <begin position="341"/>
        <end position="613"/>
    </location>
</feature>
<dbReference type="InterPro" id="IPR051566">
    <property type="entry name" value="CNKSR"/>
</dbReference>
<proteinExistence type="predicted"/>
<keyword evidence="1" id="KW-0175">Coiled coil</keyword>
<dbReference type="PROSITE" id="PS50003">
    <property type="entry name" value="PH_DOMAIN"/>
    <property type="match status" value="1"/>
</dbReference>
<dbReference type="SUPFAM" id="SSF50729">
    <property type="entry name" value="PH domain-like"/>
    <property type="match status" value="1"/>
</dbReference>
<reference evidence="3" key="1">
    <citation type="submission" date="2020-04" db="EMBL/GenBank/DDBJ databases">
        <authorList>
            <person name="Alioto T."/>
            <person name="Alioto T."/>
            <person name="Gomez Garrido J."/>
        </authorList>
    </citation>
    <scope>NUCLEOTIDE SEQUENCE</scope>
    <source>
        <strain evidence="3">A484AB</strain>
    </source>
</reference>
<feature type="compositionally biased region" description="Basic and acidic residues" evidence="2">
    <location>
        <begin position="1115"/>
        <end position="1135"/>
    </location>
</feature>
<dbReference type="InterPro" id="IPR011993">
    <property type="entry name" value="PH-like_dom_sf"/>
</dbReference>
<dbReference type="Proteomes" id="UP001152795">
    <property type="component" value="Unassembled WGS sequence"/>
</dbReference>
<accession>A0A7D9D8T3</accession>
<feature type="compositionally biased region" description="Basic and acidic residues" evidence="2">
    <location>
        <begin position="998"/>
        <end position="1022"/>
    </location>
</feature>
<feature type="compositionally biased region" description="Basic and acidic residues" evidence="2">
    <location>
        <begin position="1171"/>
        <end position="1202"/>
    </location>
</feature>
<dbReference type="SMART" id="SM00454">
    <property type="entry name" value="SAM"/>
    <property type="match status" value="1"/>
</dbReference>
<dbReference type="SUPFAM" id="SSF47769">
    <property type="entry name" value="SAM/Pointed domain"/>
    <property type="match status" value="1"/>
</dbReference>
<dbReference type="InterPro" id="IPR013761">
    <property type="entry name" value="SAM/pointed_sf"/>
</dbReference>
<feature type="compositionally biased region" description="Basic and acidic residues" evidence="2">
    <location>
        <begin position="401"/>
        <end position="427"/>
    </location>
</feature>
<feature type="compositionally biased region" description="Basic and acidic residues" evidence="2">
    <location>
        <begin position="496"/>
        <end position="528"/>
    </location>
</feature>
<comment type="caution">
    <text evidence="3">The sequence shown here is derived from an EMBL/GenBank/DDBJ whole genome shotgun (WGS) entry which is preliminary data.</text>
</comment>
<dbReference type="OrthoDB" id="5979060at2759"/>
<keyword evidence="4" id="KW-1185">Reference proteome</keyword>
<feature type="region of interest" description="Disordered" evidence="2">
    <location>
        <begin position="870"/>
        <end position="1237"/>
    </location>
</feature>
<dbReference type="SUPFAM" id="SSF50156">
    <property type="entry name" value="PDZ domain-like"/>
    <property type="match status" value="1"/>
</dbReference>
<feature type="compositionally biased region" description="Basic and acidic residues" evidence="2">
    <location>
        <begin position="1030"/>
        <end position="1047"/>
    </location>
</feature>
<dbReference type="Pfam" id="PF07647">
    <property type="entry name" value="SAM_2"/>
    <property type="match status" value="1"/>
</dbReference>
<dbReference type="SMART" id="SM00228">
    <property type="entry name" value="PDZ"/>
    <property type="match status" value="1"/>
</dbReference>
<feature type="compositionally biased region" description="Basic and acidic residues" evidence="2">
    <location>
        <begin position="435"/>
        <end position="465"/>
    </location>
</feature>
<feature type="region of interest" description="Disordered" evidence="2">
    <location>
        <begin position="759"/>
        <end position="799"/>
    </location>
</feature>
<dbReference type="Pfam" id="PF00169">
    <property type="entry name" value="PH"/>
    <property type="match status" value="1"/>
</dbReference>
<feature type="region of interest" description="Disordered" evidence="2">
    <location>
        <begin position="819"/>
        <end position="848"/>
    </location>
</feature>
<dbReference type="InterPro" id="IPR001478">
    <property type="entry name" value="PDZ"/>
</dbReference>
<dbReference type="InterPro" id="IPR001660">
    <property type="entry name" value="SAM"/>
</dbReference>
<feature type="compositionally biased region" description="Basic and acidic residues" evidence="2">
    <location>
        <begin position="474"/>
        <end position="488"/>
    </location>
</feature>
<feature type="compositionally biased region" description="Polar residues" evidence="2">
    <location>
        <begin position="788"/>
        <end position="799"/>
    </location>
</feature>
<organism evidence="3 4">
    <name type="scientific">Paramuricea clavata</name>
    <name type="common">Red gorgonian</name>
    <name type="synonym">Violescent sea-whip</name>
    <dbReference type="NCBI Taxonomy" id="317549"/>
    <lineage>
        <taxon>Eukaryota</taxon>
        <taxon>Metazoa</taxon>
        <taxon>Cnidaria</taxon>
        <taxon>Anthozoa</taxon>
        <taxon>Octocorallia</taxon>
        <taxon>Malacalcyonacea</taxon>
        <taxon>Plexauridae</taxon>
        <taxon>Paramuricea</taxon>
    </lineage>
</organism>
<gene>
    <name evidence="3" type="ORF">PACLA_8A049436</name>
</gene>
<dbReference type="Gene3D" id="2.30.42.10">
    <property type="match status" value="1"/>
</dbReference>
<evidence type="ECO:0000313" key="3">
    <source>
        <dbReference type="EMBL" id="CAB3978859.1"/>
    </source>
</evidence>
<dbReference type="SMART" id="SM00233">
    <property type="entry name" value="PH"/>
    <property type="match status" value="1"/>
</dbReference>
<dbReference type="PANTHER" id="PTHR12844:SF42">
    <property type="entry name" value="CONNECTOR ENHANCER OF KSR PROTEIN CNK"/>
    <property type="match status" value="1"/>
</dbReference>
<feature type="compositionally biased region" description="Basic and acidic residues" evidence="2">
    <location>
        <begin position="877"/>
        <end position="931"/>
    </location>
</feature>
<dbReference type="PROSITE" id="PS50106">
    <property type="entry name" value="PDZ"/>
    <property type="match status" value="1"/>
</dbReference>
<dbReference type="EMBL" id="CACRXK020000147">
    <property type="protein sequence ID" value="CAB3978859.1"/>
    <property type="molecule type" value="Genomic_DNA"/>
</dbReference>